<dbReference type="RefSeq" id="XP_017786640.1">
    <property type="nucleotide sequence ID" value="XM_017931151.1"/>
</dbReference>
<evidence type="ECO:0000256" key="4">
    <source>
        <dbReference type="ARBA" id="ARBA00022692"/>
    </source>
</evidence>
<feature type="transmembrane region" description="Helical" evidence="7">
    <location>
        <begin position="43"/>
        <end position="62"/>
    </location>
</feature>
<gene>
    <name evidence="9" type="primary">LOC108569563</name>
</gene>
<evidence type="ECO:0000256" key="7">
    <source>
        <dbReference type="SAM" id="Phobius"/>
    </source>
</evidence>
<feature type="transmembrane region" description="Helical" evidence="7">
    <location>
        <begin position="6"/>
        <end position="31"/>
    </location>
</feature>
<keyword evidence="5 7" id="KW-1133">Transmembrane helix</keyword>
<evidence type="ECO:0000256" key="6">
    <source>
        <dbReference type="ARBA" id="ARBA00023136"/>
    </source>
</evidence>
<organism evidence="8 9">
    <name type="scientific">Nicrophorus vespilloides</name>
    <name type="common">Boreal carrion beetle</name>
    <dbReference type="NCBI Taxonomy" id="110193"/>
    <lineage>
        <taxon>Eukaryota</taxon>
        <taxon>Metazoa</taxon>
        <taxon>Ecdysozoa</taxon>
        <taxon>Arthropoda</taxon>
        <taxon>Hexapoda</taxon>
        <taxon>Insecta</taxon>
        <taxon>Pterygota</taxon>
        <taxon>Neoptera</taxon>
        <taxon>Endopterygota</taxon>
        <taxon>Coleoptera</taxon>
        <taxon>Polyphaga</taxon>
        <taxon>Staphyliniformia</taxon>
        <taxon>Silphidae</taxon>
        <taxon>Nicrophorinae</taxon>
        <taxon>Nicrophorus</taxon>
    </lineage>
</organism>
<evidence type="ECO:0000256" key="2">
    <source>
        <dbReference type="ARBA" id="ARBA00008096"/>
    </source>
</evidence>
<dbReference type="PANTHER" id="PTHR13144">
    <property type="entry name" value="TEX261 PROTEIN"/>
    <property type="match status" value="1"/>
</dbReference>
<protein>
    <recommendedName>
        <fullName evidence="3">Protein TEX261</fullName>
    </recommendedName>
</protein>
<evidence type="ECO:0000313" key="9">
    <source>
        <dbReference type="RefSeq" id="XP_017786640.1"/>
    </source>
</evidence>
<feature type="transmembrane region" description="Helical" evidence="7">
    <location>
        <begin position="127"/>
        <end position="147"/>
    </location>
</feature>
<evidence type="ECO:0000256" key="5">
    <source>
        <dbReference type="ARBA" id="ARBA00022989"/>
    </source>
</evidence>
<dbReference type="Proteomes" id="UP000695000">
    <property type="component" value="Unplaced"/>
</dbReference>
<evidence type="ECO:0000313" key="8">
    <source>
        <dbReference type="Proteomes" id="UP000695000"/>
    </source>
</evidence>
<keyword evidence="4 7" id="KW-0812">Transmembrane</keyword>
<feature type="transmembrane region" description="Helical" evidence="7">
    <location>
        <begin position="96"/>
        <end position="115"/>
    </location>
</feature>
<accession>A0ABM1NIJ0</accession>
<evidence type="ECO:0000256" key="3">
    <source>
        <dbReference type="ARBA" id="ARBA00017877"/>
    </source>
</evidence>
<comment type="subcellular location">
    <subcellularLocation>
        <location evidence="1">Membrane</location>
        <topology evidence="1">Multi-pass membrane protein</topology>
    </subcellularLocation>
</comment>
<dbReference type="Pfam" id="PF04148">
    <property type="entry name" value="Erv26"/>
    <property type="match status" value="1"/>
</dbReference>
<comment type="similarity">
    <text evidence="2">Belongs to the SVP26 family.</text>
</comment>
<keyword evidence="8" id="KW-1185">Reference proteome</keyword>
<dbReference type="InterPro" id="IPR007277">
    <property type="entry name" value="Svp26/Tex261"/>
</dbReference>
<reference evidence="9" key="1">
    <citation type="submission" date="2025-08" db="UniProtKB">
        <authorList>
            <consortium name="RefSeq"/>
        </authorList>
    </citation>
    <scope>IDENTIFICATION</scope>
    <source>
        <tissue evidence="9">Whole Larva</tissue>
    </source>
</reference>
<keyword evidence="6 7" id="KW-0472">Membrane</keyword>
<dbReference type="PANTHER" id="PTHR13144:SF0">
    <property type="entry name" value="PROTEIN TEX261"/>
    <property type="match status" value="1"/>
</dbReference>
<dbReference type="GeneID" id="108569563"/>
<proteinExistence type="inferred from homology"/>
<evidence type="ECO:0000256" key="1">
    <source>
        <dbReference type="ARBA" id="ARBA00004141"/>
    </source>
</evidence>
<name>A0ABM1NIJ0_NICVS</name>
<sequence>MWFLTILTYLAFTIQICFITVGLASGLLYLAEVVEEYTVIAKQVITWANSITLIVFILLWAVEGFPNTLSICGILSQINHFLILQKFPYVSFLSPTFITAISFIVVNHYLAFQYFGTEFYSFSEVMAYFTICLWIVPFALFVSLSANDYVLPTSTDRTEGDVVTNYFSKKGKRYGVLSLFNYAKESLLPSQRKKGF</sequence>